<protein>
    <submittedName>
        <fullName evidence="1">Uncharacterized protein</fullName>
    </submittedName>
</protein>
<gene>
    <name evidence="1" type="ORF">B0H17DRAFT_321403</name>
</gene>
<organism evidence="1 2">
    <name type="scientific">Mycena rosella</name>
    <name type="common">Pink bonnet</name>
    <name type="synonym">Agaricus rosellus</name>
    <dbReference type="NCBI Taxonomy" id="1033263"/>
    <lineage>
        <taxon>Eukaryota</taxon>
        <taxon>Fungi</taxon>
        <taxon>Dikarya</taxon>
        <taxon>Basidiomycota</taxon>
        <taxon>Agaricomycotina</taxon>
        <taxon>Agaricomycetes</taxon>
        <taxon>Agaricomycetidae</taxon>
        <taxon>Agaricales</taxon>
        <taxon>Marasmiineae</taxon>
        <taxon>Mycenaceae</taxon>
        <taxon>Mycena</taxon>
    </lineage>
</organism>
<dbReference type="AlphaFoldDB" id="A0AAD7G393"/>
<name>A0AAD7G393_MYCRO</name>
<dbReference type="EMBL" id="JARKIE010000248">
    <property type="protein sequence ID" value="KAJ7661722.1"/>
    <property type="molecule type" value="Genomic_DNA"/>
</dbReference>
<reference evidence="1" key="1">
    <citation type="submission" date="2023-03" db="EMBL/GenBank/DDBJ databases">
        <title>Massive genome expansion in bonnet fungi (Mycena s.s.) driven by repeated elements and novel gene families across ecological guilds.</title>
        <authorList>
            <consortium name="Lawrence Berkeley National Laboratory"/>
            <person name="Harder C.B."/>
            <person name="Miyauchi S."/>
            <person name="Viragh M."/>
            <person name="Kuo A."/>
            <person name="Thoen E."/>
            <person name="Andreopoulos B."/>
            <person name="Lu D."/>
            <person name="Skrede I."/>
            <person name="Drula E."/>
            <person name="Henrissat B."/>
            <person name="Morin E."/>
            <person name="Kohler A."/>
            <person name="Barry K."/>
            <person name="LaButti K."/>
            <person name="Morin E."/>
            <person name="Salamov A."/>
            <person name="Lipzen A."/>
            <person name="Mereny Z."/>
            <person name="Hegedus B."/>
            <person name="Baldrian P."/>
            <person name="Stursova M."/>
            <person name="Weitz H."/>
            <person name="Taylor A."/>
            <person name="Grigoriev I.V."/>
            <person name="Nagy L.G."/>
            <person name="Martin F."/>
            <person name="Kauserud H."/>
        </authorList>
    </citation>
    <scope>NUCLEOTIDE SEQUENCE</scope>
    <source>
        <strain evidence="1">CBHHK067</strain>
    </source>
</reference>
<dbReference type="Gene3D" id="3.10.20.90">
    <property type="entry name" value="Phosphatidylinositol 3-kinase Catalytic Subunit, Chain A, domain 1"/>
    <property type="match status" value="1"/>
</dbReference>
<comment type="caution">
    <text evidence="1">The sequence shown here is derived from an EMBL/GenBank/DDBJ whole genome shotgun (WGS) entry which is preliminary data.</text>
</comment>
<dbReference type="Proteomes" id="UP001221757">
    <property type="component" value="Unassembled WGS sequence"/>
</dbReference>
<evidence type="ECO:0000313" key="1">
    <source>
        <dbReference type="EMBL" id="KAJ7661722.1"/>
    </source>
</evidence>
<keyword evidence="2" id="KW-1185">Reference proteome</keyword>
<evidence type="ECO:0000313" key="2">
    <source>
        <dbReference type="Proteomes" id="UP001221757"/>
    </source>
</evidence>
<proteinExistence type="predicted"/>
<sequence length="170" mass="19306">MITICMGARRHIRSLDGWWGALQLRARDACLGRSGQRRVYGPSFLPANNLHRRSEIPQGLPHGWAKVLYRENETATTPRSSVEKTLLRINLKIFPEETHLTSVTVTPEMQIQDVLKLICWKMRFQVPEYTLALAGGVEALEMDRTVADLEGKRELVMVKRRASTAIPNEA</sequence>
<accession>A0AAD7G393</accession>